<feature type="binding site" evidence="12">
    <location>
        <position position="121"/>
    </location>
    <ligand>
        <name>Mn(2+)</name>
        <dbReference type="ChEBI" id="CHEBI:29035"/>
    </ligand>
</feature>
<accession>A0A255GKB3</accession>
<dbReference type="CDD" id="cd00685">
    <property type="entry name" value="Trans_IPPS_HT"/>
    <property type="match status" value="1"/>
</dbReference>
<evidence type="ECO:0000256" key="2">
    <source>
        <dbReference type="ARBA" id="ARBA00006706"/>
    </source>
</evidence>
<dbReference type="EMBL" id="NMVO01000006">
    <property type="protein sequence ID" value="OYO16021.1"/>
    <property type="molecule type" value="Genomic_DNA"/>
</dbReference>
<evidence type="ECO:0000313" key="13">
    <source>
        <dbReference type="EMBL" id="OYO16021.1"/>
    </source>
</evidence>
<dbReference type="NCBIfam" id="TIGR02150">
    <property type="entry name" value="IPP_isom_1"/>
    <property type="match status" value="1"/>
</dbReference>
<dbReference type="PROSITE" id="PS00723">
    <property type="entry name" value="POLYPRENYL_SYNTHASE_1"/>
    <property type="match status" value="1"/>
</dbReference>
<proteinExistence type="inferred from homology"/>
<dbReference type="GO" id="GO:0050992">
    <property type="term" value="P:dimethylallyl diphosphate biosynthetic process"/>
    <property type="evidence" value="ECO:0007669"/>
    <property type="project" value="UniProtKB-UniRule"/>
</dbReference>
<dbReference type="InterPro" id="IPR011876">
    <property type="entry name" value="IsopentenylPP_isomerase_typ1"/>
</dbReference>
<organism evidence="13 14">
    <name type="scientific">Enemella evansiae</name>
    <dbReference type="NCBI Taxonomy" id="2016499"/>
    <lineage>
        <taxon>Bacteria</taxon>
        <taxon>Bacillati</taxon>
        <taxon>Actinomycetota</taxon>
        <taxon>Actinomycetes</taxon>
        <taxon>Propionibacteriales</taxon>
        <taxon>Propionibacteriaceae</taxon>
        <taxon>Enemella</taxon>
    </lineage>
</organism>
<keyword evidence="5 12" id="KW-0963">Cytoplasm</keyword>
<evidence type="ECO:0000256" key="7">
    <source>
        <dbReference type="ARBA" id="ARBA00022723"/>
    </source>
</evidence>
<dbReference type="GO" id="GO:0008299">
    <property type="term" value="P:isoprenoid biosynthetic process"/>
    <property type="evidence" value="ECO:0007669"/>
    <property type="project" value="UniProtKB-UniRule"/>
</dbReference>
<comment type="similarity">
    <text evidence="3 12">Belongs to the IPP isomerase type 1 family.</text>
</comment>
<dbReference type="InterPro" id="IPR033749">
    <property type="entry name" value="Polyprenyl_synt_CS"/>
</dbReference>
<comment type="function">
    <text evidence="12">Catalyzes the 1,3-allylic rearrangement of the homoallylic substrate isopentenyl (IPP) to its highly electrophilic allylic isomer, dimethylallyl diphosphate (DMAPP).</text>
</comment>
<dbReference type="UniPathway" id="UPA00059">
    <property type="reaction ID" value="UER00104"/>
</dbReference>
<feature type="binding site" evidence="12">
    <location>
        <position position="72"/>
    </location>
    <ligand>
        <name>Mn(2+)</name>
        <dbReference type="ChEBI" id="CHEBI:29035"/>
    </ligand>
</feature>
<dbReference type="InterPro" id="IPR056375">
    <property type="entry name" value="Idi_bact"/>
</dbReference>
<dbReference type="SUPFAM" id="SSF48576">
    <property type="entry name" value="Terpenoid synthases"/>
    <property type="match status" value="1"/>
</dbReference>
<dbReference type="InterPro" id="IPR008949">
    <property type="entry name" value="Isoprenoid_synthase_dom_sf"/>
</dbReference>
<dbReference type="PANTHER" id="PTHR12001:SF85">
    <property type="entry name" value="SHORT CHAIN ISOPRENYL DIPHOSPHATE SYNTHASE"/>
    <property type="match status" value="1"/>
</dbReference>
<keyword evidence="10 12" id="KW-0414">Isoprene biosynthesis</keyword>
<keyword evidence="8 12" id="KW-0460">Magnesium</keyword>
<keyword evidence="6" id="KW-0808">Transferase</keyword>
<dbReference type="EC" id="5.3.3.2" evidence="4 12"/>
<dbReference type="InterPro" id="IPR000092">
    <property type="entry name" value="Polyprenyl_synt"/>
</dbReference>
<feature type="binding site" evidence="12">
    <location>
        <position position="28"/>
    </location>
    <ligand>
        <name>Mn(2+)</name>
        <dbReference type="ChEBI" id="CHEBI:29035"/>
    </ligand>
</feature>
<comment type="pathway">
    <text evidence="1 12">Isoprenoid biosynthesis; dimethylallyl diphosphate biosynthesis; dimethylallyl diphosphate from isopentenyl diphosphate: step 1/1.</text>
</comment>
<feature type="binding site" evidence="12">
    <location>
        <position position="90"/>
    </location>
    <ligand>
        <name>Mg(2+)</name>
        <dbReference type="ChEBI" id="CHEBI:18420"/>
    </ligand>
</feature>
<evidence type="ECO:0000256" key="9">
    <source>
        <dbReference type="ARBA" id="ARBA00023211"/>
    </source>
</evidence>
<dbReference type="PROSITE" id="PS51462">
    <property type="entry name" value="NUDIX"/>
    <property type="match status" value="1"/>
</dbReference>
<dbReference type="CDD" id="cd02885">
    <property type="entry name" value="NUDIX_IPP_Isomerase"/>
    <property type="match status" value="1"/>
</dbReference>
<feature type="active site" evidence="12">
    <location>
        <position position="70"/>
    </location>
</feature>
<gene>
    <name evidence="12" type="primary">idi</name>
    <name evidence="13" type="ORF">CGZ94_05665</name>
</gene>
<dbReference type="HAMAP" id="MF_00202">
    <property type="entry name" value="Idi"/>
    <property type="match status" value="1"/>
</dbReference>
<comment type="subcellular location">
    <subcellularLocation>
        <location evidence="12">Cytoplasm</location>
    </subcellularLocation>
</comment>
<feature type="active site" evidence="12">
    <location>
        <position position="121"/>
    </location>
</feature>
<sequence length="548" mass="58694">MTTVTTDLVELLDDTGAAIGTAPRLSVHGPDTPLHRAFSVHLFDDRGQVLFTRRALTKATWPGVWTNSCCGHPRPGEDDRTAIVRRVREELGAEVDPDSLRLALPDFRYRATDASGVVENEICPVWTGRLAEPELMPDPDEVVEYAWLTPERALALAETPELISPWAVRQLPQLTRAYAVAASPTTAAPSDAATTLAAVDTLLRAELVELAEEWRLSAPERTVDVLGEDLPGWLTALVDDGGKRIRPTMVHWGHRAAGGGSTGPGHEAMIRAAGALEVLHVFALIHDDVMDRSDARRGRPTAHIRAAAAHREADGSGSAEDFGTNIAILLGDLAHHQADRLAAELPASMRQEWWRLGTELIAGQRADLTGAAARRRDLAHAERVSRIKSGAYTITRPLRLGALAAGADDQVLAALADYGRHLGIAFALRDDLLGIWGDPRVTGKPAGDDLRAGKATIILTLAEGALADGLLSADAERVLRRVGSPDLTDTEVELLREALAEAGVGGWVEELIADEVRLAEGALSCPALTADGVAGLTAMARRIGWRAR</sequence>
<dbReference type="Proteomes" id="UP000215896">
    <property type="component" value="Unassembled WGS sequence"/>
</dbReference>
<evidence type="ECO:0000256" key="5">
    <source>
        <dbReference type="ARBA" id="ARBA00022490"/>
    </source>
</evidence>
<dbReference type="NCBIfam" id="NF002995">
    <property type="entry name" value="PRK03759.1"/>
    <property type="match status" value="1"/>
</dbReference>
<evidence type="ECO:0000256" key="6">
    <source>
        <dbReference type="ARBA" id="ARBA00022679"/>
    </source>
</evidence>
<dbReference type="SFLD" id="SFLDS00005">
    <property type="entry name" value="Isoprenoid_Synthase_Type_I"/>
    <property type="match status" value="1"/>
</dbReference>
<name>A0A255GKB3_9ACTN</name>
<feature type="binding site" evidence="12">
    <location>
        <position position="119"/>
    </location>
    <ligand>
        <name>Mn(2+)</name>
        <dbReference type="ChEBI" id="CHEBI:29035"/>
    </ligand>
</feature>
<dbReference type="Gene3D" id="1.10.600.10">
    <property type="entry name" value="Farnesyl Diphosphate Synthase"/>
    <property type="match status" value="1"/>
</dbReference>
<evidence type="ECO:0000256" key="4">
    <source>
        <dbReference type="ARBA" id="ARBA00012057"/>
    </source>
</evidence>
<keyword evidence="7 12" id="KW-0479">Metal-binding</keyword>
<dbReference type="GO" id="GO:0004659">
    <property type="term" value="F:prenyltransferase activity"/>
    <property type="evidence" value="ECO:0007669"/>
    <property type="project" value="InterPro"/>
</dbReference>
<comment type="similarity">
    <text evidence="2">Belongs to the FPP/GGPP synthase family.</text>
</comment>
<dbReference type="InterPro" id="IPR015797">
    <property type="entry name" value="NUDIX_hydrolase-like_dom_sf"/>
</dbReference>
<evidence type="ECO:0000256" key="3">
    <source>
        <dbReference type="ARBA" id="ARBA00007579"/>
    </source>
</evidence>
<accession>A0A4R6LK96</accession>
<dbReference type="Gene3D" id="3.90.79.10">
    <property type="entry name" value="Nucleoside Triphosphate Pyrophosphohydrolase"/>
    <property type="match status" value="1"/>
</dbReference>
<evidence type="ECO:0000256" key="10">
    <source>
        <dbReference type="ARBA" id="ARBA00023229"/>
    </source>
</evidence>
<dbReference type="PANTHER" id="PTHR12001">
    <property type="entry name" value="GERANYLGERANYL PYROPHOSPHATE SYNTHASE"/>
    <property type="match status" value="1"/>
</dbReference>
<dbReference type="AlphaFoldDB" id="A0A255GKB3"/>
<feature type="binding site" evidence="12">
    <location>
        <position position="35"/>
    </location>
    <ligand>
        <name>Mn(2+)</name>
        <dbReference type="ChEBI" id="CHEBI:29035"/>
    </ligand>
</feature>
<evidence type="ECO:0000256" key="11">
    <source>
        <dbReference type="ARBA" id="ARBA00023235"/>
    </source>
</evidence>
<evidence type="ECO:0000256" key="8">
    <source>
        <dbReference type="ARBA" id="ARBA00022842"/>
    </source>
</evidence>
<reference evidence="13 14" key="1">
    <citation type="submission" date="2017-07" db="EMBL/GenBank/DDBJ databases">
        <title>Draft whole genome sequences of clinical Proprionibacteriaceae strains.</title>
        <authorList>
            <person name="Bernier A.-M."/>
            <person name="Bernard K."/>
            <person name="Domingo M.-C."/>
        </authorList>
    </citation>
    <scope>NUCLEOTIDE SEQUENCE [LARGE SCALE GENOMIC DNA]</scope>
    <source>
        <strain evidence="13 14">NML 030167</strain>
    </source>
</reference>
<keyword evidence="11 12" id="KW-0413">Isomerase</keyword>
<dbReference type="Pfam" id="PF00293">
    <property type="entry name" value="NUDIX"/>
    <property type="match status" value="1"/>
</dbReference>
<dbReference type="GO" id="GO:0005737">
    <property type="term" value="C:cytoplasm"/>
    <property type="evidence" value="ECO:0007669"/>
    <property type="project" value="UniProtKB-SubCell"/>
</dbReference>
<dbReference type="Pfam" id="PF00348">
    <property type="entry name" value="polyprenyl_synt"/>
    <property type="match status" value="1"/>
</dbReference>
<evidence type="ECO:0000256" key="12">
    <source>
        <dbReference type="HAMAP-Rule" id="MF_00202"/>
    </source>
</evidence>
<dbReference type="GO" id="GO:0004452">
    <property type="term" value="F:isopentenyl-diphosphate delta-isomerase activity"/>
    <property type="evidence" value="ECO:0007669"/>
    <property type="project" value="UniProtKB-UniRule"/>
</dbReference>
<evidence type="ECO:0000313" key="14">
    <source>
        <dbReference type="Proteomes" id="UP000215896"/>
    </source>
</evidence>
<keyword evidence="14" id="KW-1185">Reference proteome</keyword>
<comment type="cofactor">
    <cofactor evidence="12">
        <name>Mg(2+)</name>
        <dbReference type="ChEBI" id="CHEBI:18420"/>
    </cofactor>
    <text evidence="12">Binds 1 Mg(2+) ion per subunit. The magnesium ion binds only when substrate is bound.</text>
</comment>
<comment type="cofactor">
    <cofactor evidence="12">
        <name>Mn(2+)</name>
        <dbReference type="ChEBI" id="CHEBI:29035"/>
    </cofactor>
    <text evidence="12">Binds 1 Mn(2+) ion per subunit.</text>
</comment>
<dbReference type="SUPFAM" id="SSF55811">
    <property type="entry name" value="Nudix"/>
    <property type="match status" value="1"/>
</dbReference>
<dbReference type="GO" id="GO:0046872">
    <property type="term" value="F:metal ion binding"/>
    <property type="evidence" value="ECO:0007669"/>
    <property type="project" value="UniProtKB-KW"/>
</dbReference>
<comment type="catalytic activity">
    <reaction evidence="12">
        <text>isopentenyl diphosphate = dimethylallyl diphosphate</text>
        <dbReference type="Rhea" id="RHEA:23284"/>
        <dbReference type="ChEBI" id="CHEBI:57623"/>
        <dbReference type="ChEBI" id="CHEBI:128769"/>
        <dbReference type="EC" id="5.3.3.2"/>
    </reaction>
</comment>
<evidence type="ECO:0000256" key="1">
    <source>
        <dbReference type="ARBA" id="ARBA00004826"/>
    </source>
</evidence>
<dbReference type="OrthoDB" id="9809458at2"/>
<protein>
    <recommendedName>
        <fullName evidence="4 12">Isopentenyl-diphosphate Delta-isomerase</fullName>
        <shortName evidence="12">IPP isomerase</shortName>
        <ecNumber evidence="4 12">5.3.3.2</ecNumber>
    </recommendedName>
    <alternativeName>
        <fullName evidence="12">IPP:DMAPP isomerase</fullName>
    </alternativeName>
    <alternativeName>
        <fullName evidence="12">Isopentenyl pyrophosphate isomerase</fullName>
    </alternativeName>
</protein>
<dbReference type="InterPro" id="IPR000086">
    <property type="entry name" value="NUDIX_hydrolase_dom"/>
</dbReference>
<comment type="caution">
    <text evidence="13">The sequence shown here is derived from an EMBL/GenBank/DDBJ whole genome shotgun (WGS) entry which is preliminary data.</text>
</comment>
<keyword evidence="9 12" id="KW-0464">Manganese</keyword>